<evidence type="ECO:0000256" key="1">
    <source>
        <dbReference type="SAM" id="MobiDB-lite"/>
    </source>
</evidence>
<dbReference type="EMBL" id="BMMK01000048">
    <property type="protein sequence ID" value="GGM80447.1"/>
    <property type="molecule type" value="Genomic_DNA"/>
</dbReference>
<reference evidence="2" key="1">
    <citation type="journal article" date="2014" name="Int. J. Syst. Evol. Microbiol.">
        <title>Complete genome sequence of Corynebacterium casei LMG S-19264T (=DSM 44701T), isolated from a smear-ripened cheese.</title>
        <authorList>
            <consortium name="US DOE Joint Genome Institute (JGI-PGF)"/>
            <person name="Walter F."/>
            <person name="Albersmeier A."/>
            <person name="Kalinowski J."/>
            <person name="Ruckert C."/>
        </authorList>
    </citation>
    <scope>NUCLEOTIDE SEQUENCE</scope>
    <source>
        <strain evidence="2">CGMCC 4.5737</strain>
    </source>
</reference>
<sequence length="95" mass="10102">MTPAPWAGPFRHNKYLATEVTLAALDVSVVREVEAVVGEAGVGIAPKTREGRRSQRAGALPSRGQTPATGTSWEDEPEAPVQELSNRISCWCASA</sequence>
<organism evidence="2 3">
    <name type="scientific">Longimycelium tulufanense</name>
    <dbReference type="NCBI Taxonomy" id="907463"/>
    <lineage>
        <taxon>Bacteria</taxon>
        <taxon>Bacillati</taxon>
        <taxon>Actinomycetota</taxon>
        <taxon>Actinomycetes</taxon>
        <taxon>Pseudonocardiales</taxon>
        <taxon>Pseudonocardiaceae</taxon>
        <taxon>Longimycelium</taxon>
    </lineage>
</organism>
<protein>
    <submittedName>
        <fullName evidence="2">Uncharacterized protein</fullName>
    </submittedName>
</protein>
<keyword evidence="3" id="KW-1185">Reference proteome</keyword>
<feature type="compositionally biased region" description="Polar residues" evidence="1">
    <location>
        <begin position="63"/>
        <end position="72"/>
    </location>
</feature>
<dbReference type="AlphaFoldDB" id="A0A8J3CJW3"/>
<feature type="region of interest" description="Disordered" evidence="1">
    <location>
        <begin position="42"/>
        <end position="81"/>
    </location>
</feature>
<name>A0A8J3CJW3_9PSEU</name>
<accession>A0A8J3CJW3</accession>
<evidence type="ECO:0000313" key="3">
    <source>
        <dbReference type="Proteomes" id="UP000637578"/>
    </source>
</evidence>
<evidence type="ECO:0000313" key="2">
    <source>
        <dbReference type="EMBL" id="GGM80447.1"/>
    </source>
</evidence>
<dbReference type="Proteomes" id="UP000637578">
    <property type="component" value="Unassembled WGS sequence"/>
</dbReference>
<comment type="caution">
    <text evidence="2">The sequence shown here is derived from an EMBL/GenBank/DDBJ whole genome shotgun (WGS) entry which is preliminary data.</text>
</comment>
<gene>
    <name evidence="2" type="ORF">GCM10012275_58870</name>
</gene>
<proteinExistence type="predicted"/>
<reference evidence="2" key="2">
    <citation type="submission" date="2020-09" db="EMBL/GenBank/DDBJ databases">
        <authorList>
            <person name="Sun Q."/>
            <person name="Zhou Y."/>
        </authorList>
    </citation>
    <scope>NUCLEOTIDE SEQUENCE</scope>
    <source>
        <strain evidence="2">CGMCC 4.5737</strain>
    </source>
</reference>